<dbReference type="EMBL" id="JACEON010000026">
    <property type="protein sequence ID" value="MBA4613846.1"/>
    <property type="molecule type" value="Genomic_DNA"/>
</dbReference>
<name>A0A838XZI2_9HYPH</name>
<proteinExistence type="predicted"/>
<keyword evidence="1" id="KW-0732">Signal</keyword>
<evidence type="ECO:0000313" key="3">
    <source>
        <dbReference type="Proteomes" id="UP000559404"/>
    </source>
</evidence>
<dbReference type="RefSeq" id="WP_181762044.1">
    <property type="nucleotide sequence ID" value="NZ_BMCR01000001.1"/>
</dbReference>
<accession>A0A838XZI2</accession>
<evidence type="ECO:0000256" key="1">
    <source>
        <dbReference type="SAM" id="SignalP"/>
    </source>
</evidence>
<reference evidence="2 3" key="2">
    <citation type="submission" date="2020-08" db="EMBL/GenBank/DDBJ databases">
        <title>Stappia taiwanensis sp. nov., isolated from a coastal thermal spring.</title>
        <authorList>
            <person name="Kampfer P."/>
        </authorList>
    </citation>
    <scope>NUCLEOTIDE SEQUENCE [LARGE SCALE GENOMIC DNA]</scope>
    <source>
        <strain evidence="2 3">DSM 23284</strain>
    </source>
</reference>
<reference evidence="2 3" key="1">
    <citation type="submission" date="2020-07" db="EMBL/GenBank/DDBJ databases">
        <authorList>
            <person name="Li M."/>
        </authorList>
    </citation>
    <scope>NUCLEOTIDE SEQUENCE [LARGE SCALE GENOMIC DNA]</scope>
    <source>
        <strain evidence="2 3">DSM 23284</strain>
    </source>
</reference>
<dbReference type="AlphaFoldDB" id="A0A838XZI2"/>
<keyword evidence="3" id="KW-1185">Reference proteome</keyword>
<sequence>MEIAIGLLTSGFQALTGTAATSTAAATAGAAATSGAAAAGSGFSLASLLEGTATVLGAVSAIGAGYADAEMMELQAEDAERQIPLETLQGISRRASIKRELAEAIGDQDTAYAASGVDLSFGTPRVAKKQAFREADYALTSDAGTQETRTARLSERASVFRGRARRARRGGFMDALGLAFSYGADRLERG</sequence>
<comment type="caution">
    <text evidence="2">The sequence shown here is derived from an EMBL/GenBank/DDBJ whole genome shotgun (WGS) entry which is preliminary data.</text>
</comment>
<protein>
    <submittedName>
        <fullName evidence="2">Uncharacterized protein</fullName>
    </submittedName>
</protein>
<evidence type="ECO:0000313" key="2">
    <source>
        <dbReference type="EMBL" id="MBA4613846.1"/>
    </source>
</evidence>
<organism evidence="2 3">
    <name type="scientific">Stappia taiwanensis</name>
    <dbReference type="NCBI Taxonomy" id="992267"/>
    <lineage>
        <taxon>Bacteria</taxon>
        <taxon>Pseudomonadati</taxon>
        <taxon>Pseudomonadota</taxon>
        <taxon>Alphaproteobacteria</taxon>
        <taxon>Hyphomicrobiales</taxon>
        <taxon>Stappiaceae</taxon>
        <taxon>Stappia</taxon>
    </lineage>
</organism>
<dbReference type="Proteomes" id="UP000559404">
    <property type="component" value="Unassembled WGS sequence"/>
</dbReference>
<feature type="chain" id="PRO_5032394635" evidence="1">
    <location>
        <begin position="20"/>
        <end position="190"/>
    </location>
</feature>
<gene>
    <name evidence="2" type="ORF">H1W37_19485</name>
</gene>
<feature type="signal peptide" evidence="1">
    <location>
        <begin position="1"/>
        <end position="19"/>
    </location>
</feature>